<dbReference type="Gene3D" id="3.40.50.1820">
    <property type="entry name" value="alpha/beta hydrolase"/>
    <property type="match status" value="1"/>
</dbReference>
<dbReference type="Gene3D" id="3.90.1150.10">
    <property type="entry name" value="Aspartate Aminotransferase, domain 1"/>
    <property type="match status" value="1"/>
</dbReference>
<keyword evidence="7 9" id="KW-0663">Pyridoxal phosphate</keyword>
<comment type="function">
    <text evidence="10">Catalyzes the decarboxylative condensation of pimeloyl-[acyl-carrier protein] and L-alanine to produce 8-amino-7-oxononanoate (AON), [acyl-carrier protein], and carbon dioxide.</text>
</comment>
<dbReference type="InterPro" id="IPR050087">
    <property type="entry name" value="AON_synthase_class-II"/>
</dbReference>
<dbReference type="InterPro" id="IPR004839">
    <property type="entry name" value="Aminotransferase_I/II_large"/>
</dbReference>
<name>A0A0G3EJ43_9BACT</name>
<dbReference type="STRING" id="1307763.L21SP4_02230"/>
<dbReference type="GO" id="GO:0009102">
    <property type="term" value="P:biotin biosynthetic process"/>
    <property type="evidence" value="ECO:0007669"/>
    <property type="project" value="UniProtKB-UniRule"/>
</dbReference>
<dbReference type="SUPFAM" id="SSF53474">
    <property type="entry name" value="alpha/beta-Hydrolases"/>
    <property type="match status" value="1"/>
</dbReference>
<evidence type="ECO:0000256" key="5">
    <source>
        <dbReference type="ARBA" id="ARBA00022679"/>
    </source>
</evidence>
<dbReference type="Proteomes" id="UP000035268">
    <property type="component" value="Chromosome"/>
</dbReference>
<evidence type="ECO:0000313" key="12">
    <source>
        <dbReference type="EMBL" id="AKJ65457.1"/>
    </source>
</evidence>
<dbReference type="NCBIfam" id="TIGR00858">
    <property type="entry name" value="bioF"/>
    <property type="match status" value="1"/>
</dbReference>
<evidence type="ECO:0000256" key="8">
    <source>
        <dbReference type="ARBA" id="ARBA00047715"/>
    </source>
</evidence>
<evidence type="ECO:0000256" key="1">
    <source>
        <dbReference type="ARBA" id="ARBA00001933"/>
    </source>
</evidence>
<comment type="catalytic activity">
    <reaction evidence="8 10">
        <text>6-carboxyhexanoyl-[ACP] + L-alanine + H(+) = (8S)-8-amino-7-oxononanoate + holo-[ACP] + CO2</text>
        <dbReference type="Rhea" id="RHEA:42288"/>
        <dbReference type="Rhea" id="RHEA-COMP:9685"/>
        <dbReference type="Rhea" id="RHEA-COMP:9955"/>
        <dbReference type="ChEBI" id="CHEBI:15378"/>
        <dbReference type="ChEBI" id="CHEBI:16526"/>
        <dbReference type="ChEBI" id="CHEBI:57972"/>
        <dbReference type="ChEBI" id="CHEBI:64479"/>
        <dbReference type="ChEBI" id="CHEBI:78846"/>
        <dbReference type="ChEBI" id="CHEBI:149468"/>
        <dbReference type="EC" id="2.3.1.47"/>
    </reaction>
</comment>
<dbReference type="SUPFAM" id="SSF53383">
    <property type="entry name" value="PLP-dependent transferases"/>
    <property type="match status" value="1"/>
</dbReference>
<dbReference type="PATRIC" id="fig|1609981.3.peg.2320"/>
<keyword evidence="6" id="KW-0093">Biotin biosynthesis</keyword>
<keyword evidence="12" id="KW-0012">Acyltransferase</keyword>
<comment type="pathway">
    <text evidence="2 10">Cofactor biosynthesis; biotin biosynthesis.</text>
</comment>
<accession>A0A0G3EJ43</accession>
<dbReference type="EC" id="2.3.1.47" evidence="10"/>
<evidence type="ECO:0000256" key="4">
    <source>
        <dbReference type="ARBA" id="ARBA00011738"/>
    </source>
</evidence>
<organism evidence="12 13">
    <name type="scientific">Kiritimatiella glycovorans</name>
    <dbReference type="NCBI Taxonomy" id="1307763"/>
    <lineage>
        <taxon>Bacteria</taxon>
        <taxon>Pseudomonadati</taxon>
        <taxon>Kiritimatiellota</taxon>
        <taxon>Kiritimatiellia</taxon>
        <taxon>Kiritimatiellales</taxon>
        <taxon>Kiritimatiellaceae</taxon>
        <taxon>Kiritimatiella</taxon>
    </lineage>
</organism>
<evidence type="ECO:0000256" key="3">
    <source>
        <dbReference type="ARBA" id="ARBA00010008"/>
    </source>
</evidence>
<reference evidence="12" key="1">
    <citation type="journal article" date="2016" name="ISME J.">
        <title>Characterization of the first cultured representative of Verrucomicrobia subdivision 5 indicates the proposal of a novel phylum.</title>
        <authorList>
            <person name="Spring S."/>
            <person name="Bunk B."/>
            <person name="Sproer C."/>
            <person name="Schumann P."/>
            <person name="Rohde M."/>
            <person name="Tindall B.J."/>
            <person name="Klenk H.P."/>
        </authorList>
    </citation>
    <scope>NUCLEOTIDE SEQUENCE [LARGE SCALE GENOMIC DNA]</scope>
    <source>
        <strain evidence="12">L21-Fru-AB</strain>
    </source>
</reference>
<dbReference type="AlphaFoldDB" id="A0A0G3EJ43"/>
<evidence type="ECO:0000256" key="2">
    <source>
        <dbReference type="ARBA" id="ARBA00004746"/>
    </source>
</evidence>
<dbReference type="CDD" id="cd06454">
    <property type="entry name" value="KBL_like"/>
    <property type="match status" value="1"/>
</dbReference>
<dbReference type="KEGG" id="vbl:L21SP4_02230"/>
<keyword evidence="5 10" id="KW-0808">Transferase</keyword>
<evidence type="ECO:0000313" key="13">
    <source>
        <dbReference type="Proteomes" id="UP000035268"/>
    </source>
</evidence>
<dbReference type="PANTHER" id="PTHR13693">
    <property type="entry name" value="CLASS II AMINOTRANSFERASE/8-AMINO-7-OXONONANOATE SYNTHASE"/>
    <property type="match status" value="1"/>
</dbReference>
<dbReference type="GO" id="GO:0008710">
    <property type="term" value="F:8-amino-7-oxononanoate synthase activity"/>
    <property type="evidence" value="ECO:0007669"/>
    <property type="project" value="UniProtKB-UniRule"/>
</dbReference>
<evidence type="ECO:0000256" key="10">
    <source>
        <dbReference type="RuleBase" id="RU003693"/>
    </source>
</evidence>
<dbReference type="UniPathway" id="UPA00078"/>
<dbReference type="PANTHER" id="PTHR13693:SF100">
    <property type="entry name" value="8-AMINO-7-OXONONANOATE SYNTHASE"/>
    <property type="match status" value="1"/>
</dbReference>
<evidence type="ECO:0000259" key="11">
    <source>
        <dbReference type="Pfam" id="PF00155"/>
    </source>
</evidence>
<dbReference type="EMBL" id="CP010904">
    <property type="protein sequence ID" value="AKJ65457.1"/>
    <property type="molecule type" value="Genomic_DNA"/>
</dbReference>
<sequence>MTSMDWIESGLERLRTGGRLRRTRVFPAAGGKLELDGRETLNFSSNDYLDLARNPRVIAAAREALEQYGAGATASRLVCGTLPPHETLEHRIAAWKGREAALVFGSGYAANAGILPRLAGRGDVVLADRLAHASLLDAAVLSRARLIRFRHNDPQDLERRLKSLPGKTRRILVVTESVFSMDGDLAPLEELAGLAHAHGAMLLVDEAHASGVFGERGRGRLADQNGADAVTVDMGTLSKALASCGGFAACDAKLREWLVNGSRSFIYSTAPPPAAMGAALGALDVVEADPAPGPELLRRADLFRAALRAQGVAVKDSESQIVPVIVGEDRAAVGLSAALEKKAILVPAIRPPTVPEGTARLRFSLTLAHQEDDLRRAAAVLGETMRQDSNPDRERGRTVMPSDSARRILLLSGWGYPAAELDPLAKALRDTGHEVVLSGPEDLWGRGGGGKSEQPFVDGLESLIAEQGPFERHAGWSLGAMLLLERAVREDGPAGGLVLCGVTPRFCSGRGWPCGVASAEVRTMQRMLRSDPEPVLREFYRRSAAPRAAEGAEVRIEKVLSAGVEVLSAGLRFLQSFDILPLLAGVRGRVHLLHGSCDGIVPVAAARRLEAELPAARLEEMQGEGHALPLYCVDELSRRIAL</sequence>
<feature type="domain" description="Aminotransferase class I/classII large" evidence="11">
    <location>
        <begin position="40"/>
        <end position="380"/>
    </location>
</feature>
<evidence type="ECO:0000256" key="7">
    <source>
        <dbReference type="ARBA" id="ARBA00022898"/>
    </source>
</evidence>
<dbReference type="PROSITE" id="PS00599">
    <property type="entry name" value="AA_TRANSFER_CLASS_2"/>
    <property type="match status" value="1"/>
</dbReference>
<dbReference type="Pfam" id="PF00155">
    <property type="entry name" value="Aminotran_1_2"/>
    <property type="match status" value="1"/>
</dbReference>
<proteinExistence type="inferred from homology"/>
<comment type="cofactor">
    <cofactor evidence="1 9 10">
        <name>pyridoxal 5'-phosphate</name>
        <dbReference type="ChEBI" id="CHEBI:597326"/>
    </cofactor>
</comment>
<dbReference type="InterPro" id="IPR001917">
    <property type="entry name" value="Aminotrans_II_pyridoxalP_BS"/>
</dbReference>
<evidence type="ECO:0000256" key="6">
    <source>
        <dbReference type="ARBA" id="ARBA00022756"/>
    </source>
</evidence>
<gene>
    <name evidence="12" type="primary">bioF</name>
    <name evidence="12" type="ORF">L21SP4_02230</name>
</gene>
<protein>
    <recommendedName>
        <fullName evidence="10">8-amino-7-ketopelargonate synthase</fullName>
        <ecNumber evidence="10">2.3.1.47</ecNumber>
    </recommendedName>
</protein>
<feature type="modified residue" description="N6-(pyridoxal phosphate)lysine" evidence="9">
    <location>
        <position position="239"/>
    </location>
</feature>
<dbReference type="InterPro" id="IPR015421">
    <property type="entry name" value="PyrdxlP-dep_Trfase_major"/>
</dbReference>
<dbReference type="InterPro" id="IPR004723">
    <property type="entry name" value="AONS_Archaea/Proteobacteria"/>
</dbReference>
<dbReference type="InterPro" id="IPR015424">
    <property type="entry name" value="PyrdxlP-dep_Trfase"/>
</dbReference>
<dbReference type="Gene3D" id="3.40.640.10">
    <property type="entry name" value="Type I PLP-dependent aspartate aminotransferase-like (Major domain)"/>
    <property type="match status" value="1"/>
</dbReference>
<comment type="subunit">
    <text evidence="4 10">Homodimer.</text>
</comment>
<keyword evidence="13" id="KW-1185">Reference proteome</keyword>
<dbReference type="InterPro" id="IPR015422">
    <property type="entry name" value="PyrdxlP-dep_Trfase_small"/>
</dbReference>
<dbReference type="InterPro" id="IPR029058">
    <property type="entry name" value="AB_hydrolase_fold"/>
</dbReference>
<comment type="similarity">
    <text evidence="3 10">Belongs to the class-II pyridoxal-phosphate-dependent aminotransferase family. BioF subfamily.</text>
</comment>
<evidence type="ECO:0000256" key="9">
    <source>
        <dbReference type="PIRSR" id="PIRSR604723-51"/>
    </source>
</evidence>
<dbReference type="GO" id="GO:0030170">
    <property type="term" value="F:pyridoxal phosphate binding"/>
    <property type="evidence" value="ECO:0007669"/>
    <property type="project" value="InterPro"/>
</dbReference>